<dbReference type="GeneID" id="92182432"/>
<evidence type="ECO:0000256" key="4">
    <source>
        <dbReference type="ARBA" id="ARBA00018980"/>
    </source>
</evidence>
<dbReference type="SUPFAM" id="SSF57850">
    <property type="entry name" value="RING/U-box"/>
    <property type="match status" value="1"/>
</dbReference>
<dbReference type="GO" id="GO:0004842">
    <property type="term" value="F:ubiquitin-protein transferase activity"/>
    <property type="evidence" value="ECO:0007669"/>
    <property type="project" value="TreeGrafter"/>
</dbReference>
<evidence type="ECO:0000256" key="16">
    <source>
        <dbReference type="SAM" id="MobiDB-lite"/>
    </source>
</evidence>
<proteinExistence type="inferred from homology"/>
<keyword evidence="12" id="KW-0472">Membrane</keyword>
<comment type="caution">
    <text evidence="18">The sequence shown here is derived from an EMBL/GenBank/DDBJ whole genome shotgun (WGS) entry which is preliminary data.</text>
</comment>
<sequence>MHPSQPLFPEAGPSTDHTRPSLFDLLAQEQLRDLFHPVVRYILSYFAQRYPRYLLRVLNRHEEFFAALLLLLERHHLKRHNASISEHFYGLRASPSKSLSTPRLDAIEPTRRRDLTRKQRWGLLLFLVGLPYVRVRAQDYYERLGGGREEDEAVEDDARGTAVTRPQRAFKLLYPYINLGVDLTFLGYDIAYLFEKTDSYRPWHRWLGLRVTRRGPDDEDLTSDSSLLSRLPPLLPPLLLLLKLSQWWYSPSSPRAFSALTSTQNTIAATHASILPPRPLPILPDSGLLPPTPPQTPLADVKITSPAEVIQTREYEIGIEGYGRCPLCKRKWQNPAVLPSGWVVCWRCGWDAVEGEDEEGDEQNDDAAGDEIGGESGSMKATKAENNSSRRKGRCPITGVVVGPGELRRVLV</sequence>
<evidence type="ECO:0000256" key="12">
    <source>
        <dbReference type="ARBA" id="ARBA00023136"/>
    </source>
</evidence>
<feature type="domain" description="Pex N-terminal" evidence="17">
    <location>
        <begin position="28"/>
        <end position="250"/>
    </location>
</feature>
<dbReference type="GO" id="GO:1990429">
    <property type="term" value="C:peroxisomal importomer complex"/>
    <property type="evidence" value="ECO:0007669"/>
    <property type="project" value="TreeGrafter"/>
</dbReference>
<comment type="similarity">
    <text evidence="3">Belongs to the pex2/pex10/pex12 family.</text>
</comment>
<dbReference type="GO" id="GO:0006513">
    <property type="term" value="P:protein monoubiquitination"/>
    <property type="evidence" value="ECO:0007669"/>
    <property type="project" value="TreeGrafter"/>
</dbReference>
<dbReference type="EMBL" id="JBCAWK010000009">
    <property type="protein sequence ID" value="KAK8849838.1"/>
    <property type="molecule type" value="Genomic_DNA"/>
</dbReference>
<feature type="compositionally biased region" description="Acidic residues" evidence="16">
    <location>
        <begin position="355"/>
        <end position="373"/>
    </location>
</feature>
<evidence type="ECO:0000256" key="5">
    <source>
        <dbReference type="ARBA" id="ARBA00022448"/>
    </source>
</evidence>
<evidence type="ECO:0000256" key="3">
    <source>
        <dbReference type="ARBA" id="ARBA00008704"/>
    </source>
</evidence>
<dbReference type="AlphaFoldDB" id="A0AAW0Z083"/>
<dbReference type="PANTHER" id="PTHR12888">
    <property type="entry name" value="PEROXISOME ASSEMBLY PROTEIN 12 PEROXIN-12"/>
    <property type="match status" value="1"/>
</dbReference>
<keyword evidence="19" id="KW-1185">Reference proteome</keyword>
<dbReference type="RefSeq" id="XP_066801726.1">
    <property type="nucleotide sequence ID" value="XM_066948267.1"/>
</dbReference>
<evidence type="ECO:0000256" key="7">
    <source>
        <dbReference type="ARBA" id="ARBA00022723"/>
    </source>
</evidence>
<keyword evidence="13" id="KW-0576">Peroxisome</keyword>
<comment type="subunit">
    <text evidence="15">Component of the PEX2-PEX10-PEX12 retrotranslocation channel, composed of PEX2, PEX10 and PEX12.</text>
</comment>
<evidence type="ECO:0000256" key="1">
    <source>
        <dbReference type="ARBA" id="ARBA00004585"/>
    </source>
</evidence>
<name>A0AAW0Z083_9TREE</name>
<evidence type="ECO:0000256" key="15">
    <source>
        <dbReference type="ARBA" id="ARBA00034505"/>
    </source>
</evidence>
<gene>
    <name evidence="18" type="ORF">IAR55_005174</name>
</gene>
<reference evidence="18 19" key="1">
    <citation type="journal article" date="2024" name="bioRxiv">
        <title>Comparative genomics of Cryptococcus and Kwoniella reveals pathogenesis evolution and contrasting karyotype dynamics via intercentromeric recombination or chromosome fusion.</title>
        <authorList>
            <person name="Coelho M.A."/>
            <person name="David-Palma M."/>
            <person name="Shea T."/>
            <person name="Bowers K."/>
            <person name="McGinley-Smith S."/>
            <person name="Mohammad A.W."/>
            <person name="Gnirke A."/>
            <person name="Yurkov A.M."/>
            <person name="Nowrousian M."/>
            <person name="Sun S."/>
            <person name="Cuomo C.A."/>
            <person name="Heitman J."/>
        </authorList>
    </citation>
    <scope>NUCLEOTIDE SEQUENCE [LARGE SCALE GENOMIC DNA]</scope>
    <source>
        <strain evidence="18 19">CBS 13917</strain>
    </source>
</reference>
<feature type="region of interest" description="Disordered" evidence="16">
    <location>
        <begin position="355"/>
        <end position="396"/>
    </location>
</feature>
<evidence type="ECO:0000256" key="9">
    <source>
        <dbReference type="ARBA" id="ARBA00022833"/>
    </source>
</evidence>
<keyword evidence="10" id="KW-0653">Protein transport</keyword>
<evidence type="ECO:0000259" key="17">
    <source>
        <dbReference type="Pfam" id="PF04757"/>
    </source>
</evidence>
<evidence type="ECO:0000313" key="19">
    <source>
        <dbReference type="Proteomes" id="UP001388673"/>
    </source>
</evidence>
<dbReference type="Pfam" id="PF04757">
    <property type="entry name" value="Pex2_Pex12"/>
    <property type="match status" value="1"/>
</dbReference>
<evidence type="ECO:0000256" key="10">
    <source>
        <dbReference type="ARBA" id="ARBA00022927"/>
    </source>
</evidence>
<keyword evidence="7" id="KW-0479">Metal-binding</keyword>
<evidence type="ECO:0000256" key="2">
    <source>
        <dbReference type="ARBA" id="ARBA00004906"/>
    </source>
</evidence>
<evidence type="ECO:0000256" key="6">
    <source>
        <dbReference type="ARBA" id="ARBA00022692"/>
    </source>
</evidence>
<keyword evidence="11" id="KW-1133">Transmembrane helix</keyword>
<keyword evidence="5" id="KW-0813">Transport</keyword>
<dbReference type="Proteomes" id="UP001388673">
    <property type="component" value="Unassembled WGS sequence"/>
</dbReference>
<dbReference type="InterPro" id="IPR017375">
    <property type="entry name" value="PEX12"/>
</dbReference>
<organism evidence="18 19">
    <name type="scientific">Kwoniella newhampshirensis</name>
    <dbReference type="NCBI Taxonomy" id="1651941"/>
    <lineage>
        <taxon>Eukaryota</taxon>
        <taxon>Fungi</taxon>
        <taxon>Dikarya</taxon>
        <taxon>Basidiomycota</taxon>
        <taxon>Agaricomycotina</taxon>
        <taxon>Tremellomycetes</taxon>
        <taxon>Tremellales</taxon>
        <taxon>Cryptococcaceae</taxon>
        <taxon>Kwoniella</taxon>
    </lineage>
</organism>
<evidence type="ECO:0000256" key="14">
    <source>
        <dbReference type="ARBA" id="ARBA00029692"/>
    </source>
</evidence>
<keyword evidence="6" id="KW-0812">Transmembrane</keyword>
<protein>
    <recommendedName>
        <fullName evidence="4">Peroxisome assembly protein 12</fullName>
    </recommendedName>
    <alternativeName>
        <fullName evidence="14">Peroxin-12</fullName>
    </alternativeName>
</protein>
<evidence type="ECO:0000256" key="13">
    <source>
        <dbReference type="ARBA" id="ARBA00023140"/>
    </source>
</evidence>
<evidence type="ECO:0000256" key="11">
    <source>
        <dbReference type="ARBA" id="ARBA00022989"/>
    </source>
</evidence>
<comment type="pathway">
    <text evidence="2">Protein modification; protein ubiquitination.</text>
</comment>
<dbReference type="PANTHER" id="PTHR12888:SF0">
    <property type="entry name" value="PEROXISOME ASSEMBLY PROTEIN 12"/>
    <property type="match status" value="1"/>
</dbReference>
<comment type="subcellular location">
    <subcellularLocation>
        <location evidence="1">Peroxisome membrane</location>
        <topology evidence="1">Multi-pass membrane protein</topology>
    </subcellularLocation>
</comment>
<accession>A0AAW0Z083</accession>
<evidence type="ECO:0000313" key="18">
    <source>
        <dbReference type="EMBL" id="KAK8849838.1"/>
    </source>
</evidence>
<evidence type="ECO:0000256" key="8">
    <source>
        <dbReference type="ARBA" id="ARBA00022771"/>
    </source>
</evidence>
<keyword evidence="9" id="KW-0862">Zinc</keyword>
<dbReference type="GO" id="GO:0008270">
    <property type="term" value="F:zinc ion binding"/>
    <property type="evidence" value="ECO:0007669"/>
    <property type="project" value="UniProtKB-KW"/>
</dbReference>
<dbReference type="GO" id="GO:0005778">
    <property type="term" value="C:peroxisomal membrane"/>
    <property type="evidence" value="ECO:0007669"/>
    <property type="project" value="UniProtKB-SubCell"/>
</dbReference>
<keyword evidence="8" id="KW-0863">Zinc-finger</keyword>
<dbReference type="GO" id="GO:0016562">
    <property type="term" value="P:protein import into peroxisome matrix, receptor recycling"/>
    <property type="evidence" value="ECO:0007669"/>
    <property type="project" value="UniProtKB-ARBA"/>
</dbReference>
<dbReference type="KEGG" id="kne:92182432"/>
<dbReference type="InterPro" id="IPR006845">
    <property type="entry name" value="Pex_N"/>
</dbReference>